<evidence type="ECO:0000256" key="4">
    <source>
        <dbReference type="ARBA" id="ARBA00012691"/>
    </source>
</evidence>
<comment type="subunit">
    <text evidence="3">Heterodimer composed of an alpha and a beta subunit.</text>
</comment>
<organism evidence="8 9">
    <name type="scientific">Ignisphaera cupida</name>
    <dbReference type="NCBI Taxonomy" id="3050454"/>
    <lineage>
        <taxon>Archaea</taxon>
        <taxon>Thermoproteota</taxon>
        <taxon>Thermoprotei</taxon>
        <taxon>Desulfurococcales</taxon>
        <taxon>Desulfurococcaceae</taxon>
        <taxon>Ignisphaera</taxon>
    </lineage>
</organism>
<keyword evidence="5" id="KW-0786">Thiamine pyrophosphate</keyword>
<feature type="domain" description="Transketolase N-terminal" evidence="7">
    <location>
        <begin position="47"/>
        <end position="250"/>
    </location>
</feature>
<evidence type="ECO:0000256" key="1">
    <source>
        <dbReference type="ARBA" id="ARBA00001964"/>
    </source>
</evidence>
<evidence type="ECO:0000256" key="5">
    <source>
        <dbReference type="ARBA" id="ARBA00023052"/>
    </source>
</evidence>
<evidence type="ECO:0000256" key="6">
    <source>
        <dbReference type="ARBA" id="ARBA00048893"/>
    </source>
</evidence>
<evidence type="ECO:0000313" key="8">
    <source>
        <dbReference type="EMBL" id="MDK6028097.1"/>
    </source>
</evidence>
<dbReference type="EC" id="1.2.7.11" evidence="4"/>
<comment type="similarity">
    <text evidence="2">Belongs to the transketolase family.</text>
</comment>
<comment type="caution">
    <text evidence="8">The sequence shown here is derived from an EMBL/GenBank/DDBJ whole genome shotgun (WGS) entry which is preliminary data.</text>
</comment>
<evidence type="ECO:0000313" key="9">
    <source>
        <dbReference type="Proteomes" id="UP001529235"/>
    </source>
</evidence>
<accession>A0ABD4Z550</accession>
<dbReference type="GO" id="GO:0019164">
    <property type="term" value="F:pyruvate synthase activity"/>
    <property type="evidence" value="ECO:0007669"/>
    <property type="project" value="UniProtKB-ARBA"/>
</dbReference>
<protein>
    <recommendedName>
        <fullName evidence="4">2-oxoacid oxidoreductase (ferredoxin)</fullName>
        <ecNumber evidence="4">1.2.7.11</ecNumber>
    </recommendedName>
</protein>
<dbReference type="InterPro" id="IPR029061">
    <property type="entry name" value="THDP-binding"/>
</dbReference>
<comment type="cofactor">
    <cofactor evidence="1">
        <name>thiamine diphosphate</name>
        <dbReference type="ChEBI" id="CHEBI:58937"/>
    </cofactor>
</comment>
<evidence type="ECO:0000256" key="2">
    <source>
        <dbReference type="ARBA" id="ARBA00007131"/>
    </source>
</evidence>
<comment type="catalytic activity">
    <reaction evidence="6">
        <text>a 2-oxocarboxylate + 2 oxidized [2Fe-2S]-[ferredoxin] + CoA = an acyl-CoA + 2 reduced [2Fe-2S]-[ferredoxin] + CO2 + H(+)</text>
        <dbReference type="Rhea" id="RHEA:42316"/>
        <dbReference type="Rhea" id="RHEA-COMP:10000"/>
        <dbReference type="Rhea" id="RHEA-COMP:10001"/>
        <dbReference type="ChEBI" id="CHEBI:15378"/>
        <dbReference type="ChEBI" id="CHEBI:16526"/>
        <dbReference type="ChEBI" id="CHEBI:33737"/>
        <dbReference type="ChEBI" id="CHEBI:33738"/>
        <dbReference type="ChEBI" id="CHEBI:35179"/>
        <dbReference type="ChEBI" id="CHEBI:57287"/>
        <dbReference type="ChEBI" id="CHEBI:58342"/>
        <dbReference type="EC" id="1.2.7.11"/>
    </reaction>
</comment>
<sequence length="266" mass="29622">MVKGDAKPILKISDLINLEEDIKAINKLIKNSYEDVLLMYKHDKHVHLNSSLSCLPILAVLISKYIRRSENDIDRDWLILSKGHAAPALYAILAEVGVIPKSELPKINRIDSMLQNHTDISTPSIDFSSGSLGQGISFAIGVATWIKRMGGKGRVFVIMGDGEQDEGQVWEAITHAASLRLNNLVVIVDWNNTQLDGVTNEIKPKHYIPLIWKIIGWKVLWASGRDIVSMIMAFDEILESDKPTVIFVQTSDVRKLLEAIASHGAH</sequence>
<dbReference type="InterPro" id="IPR005474">
    <property type="entry name" value="Transketolase_N"/>
</dbReference>
<dbReference type="GO" id="GO:0018491">
    <property type="term" value="F:2-oxobutyrate synthase activity"/>
    <property type="evidence" value="ECO:0007669"/>
    <property type="project" value="UniProtKB-ARBA"/>
</dbReference>
<dbReference type="Proteomes" id="UP001529235">
    <property type="component" value="Unassembled WGS sequence"/>
</dbReference>
<proteinExistence type="inferred from homology"/>
<dbReference type="EMBL" id="JASNVW010000001">
    <property type="protein sequence ID" value="MDK6028097.1"/>
    <property type="molecule type" value="Genomic_DNA"/>
</dbReference>
<evidence type="ECO:0000256" key="3">
    <source>
        <dbReference type="ARBA" id="ARBA00011631"/>
    </source>
</evidence>
<dbReference type="RefSeq" id="WP_285273071.1">
    <property type="nucleotide sequence ID" value="NZ_JASNVW010000001.1"/>
</dbReference>
<reference evidence="8 9" key="1">
    <citation type="submission" date="2023-05" db="EMBL/GenBank/DDBJ databases">
        <title>A new hyperthermophilic archaea 'Ignisphaera cupida' sp. nov. and description of the family 'Ignisphaeraceae' fam. nov.</title>
        <authorList>
            <person name="Podosokorskaya O.A."/>
            <person name="Elcheninov A.G."/>
            <person name="Klukina A."/>
            <person name="Merkel A.Y."/>
        </authorList>
    </citation>
    <scope>NUCLEOTIDE SEQUENCE [LARGE SCALE GENOMIC DNA]</scope>
    <source>
        <strain evidence="8 9">4213-co</strain>
    </source>
</reference>
<gene>
    <name evidence="8" type="ORF">QPL79_01800</name>
</gene>
<name>A0ABD4Z550_9CREN</name>
<dbReference type="Pfam" id="PF00456">
    <property type="entry name" value="Transketolase_N"/>
    <property type="match status" value="1"/>
</dbReference>
<dbReference type="SUPFAM" id="SSF52518">
    <property type="entry name" value="Thiamin diphosphate-binding fold (THDP-binding)"/>
    <property type="match status" value="1"/>
</dbReference>
<dbReference type="Gene3D" id="3.40.50.970">
    <property type="match status" value="1"/>
</dbReference>
<keyword evidence="9" id="KW-1185">Reference proteome</keyword>
<evidence type="ECO:0000259" key="7">
    <source>
        <dbReference type="Pfam" id="PF00456"/>
    </source>
</evidence>
<dbReference type="AlphaFoldDB" id="A0ABD4Z550"/>
<dbReference type="PANTHER" id="PTHR47514">
    <property type="entry name" value="TRANSKETOLASE N-TERMINAL SECTION-RELATED"/>
    <property type="match status" value="1"/>
</dbReference>
<dbReference type="PANTHER" id="PTHR47514:SF1">
    <property type="entry name" value="TRANSKETOLASE N-TERMINAL SECTION-RELATED"/>
    <property type="match status" value="1"/>
</dbReference>